<name>A0A3M6TYM7_POCDA</name>
<gene>
    <name evidence="1" type="ORF">pdam_00023233</name>
</gene>
<sequence>MDEHRIGQIMKSVASCLPEERAKKITNHSTRKTVVAKLKEAGQPLHKIIQVTARESSLDDCDKTTESER</sequence>
<evidence type="ECO:0000313" key="1">
    <source>
        <dbReference type="EMBL" id="RMX46487.1"/>
    </source>
</evidence>
<organism evidence="1 2">
    <name type="scientific">Pocillopora damicornis</name>
    <name type="common">Cauliflower coral</name>
    <name type="synonym">Millepora damicornis</name>
    <dbReference type="NCBI Taxonomy" id="46731"/>
    <lineage>
        <taxon>Eukaryota</taxon>
        <taxon>Metazoa</taxon>
        <taxon>Cnidaria</taxon>
        <taxon>Anthozoa</taxon>
        <taxon>Hexacorallia</taxon>
        <taxon>Scleractinia</taxon>
        <taxon>Astrocoeniina</taxon>
        <taxon>Pocilloporidae</taxon>
        <taxon>Pocillopora</taxon>
    </lineage>
</organism>
<proteinExistence type="predicted"/>
<dbReference type="AlphaFoldDB" id="A0A3M6TYM7"/>
<evidence type="ECO:0000313" key="2">
    <source>
        <dbReference type="Proteomes" id="UP000275408"/>
    </source>
</evidence>
<evidence type="ECO:0008006" key="3">
    <source>
        <dbReference type="Google" id="ProtNLM"/>
    </source>
</evidence>
<protein>
    <recommendedName>
        <fullName evidence="3">Tyr recombinase domain-containing protein</fullName>
    </recommendedName>
</protein>
<keyword evidence="2" id="KW-1185">Reference proteome</keyword>
<reference evidence="1 2" key="1">
    <citation type="journal article" date="2018" name="Sci. Rep.">
        <title>Comparative analysis of the Pocillopora damicornis genome highlights role of immune system in coral evolution.</title>
        <authorList>
            <person name="Cunning R."/>
            <person name="Bay R.A."/>
            <person name="Gillette P."/>
            <person name="Baker A.C."/>
            <person name="Traylor-Knowles N."/>
        </authorList>
    </citation>
    <scope>NUCLEOTIDE SEQUENCE [LARGE SCALE GENOMIC DNA]</scope>
    <source>
        <strain evidence="1">RSMAS</strain>
        <tissue evidence="1">Whole animal</tissue>
    </source>
</reference>
<dbReference type="EMBL" id="RCHS01002696">
    <property type="protein sequence ID" value="RMX46487.1"/>
    <property type="molecule type" value="Genomic_DNA"/>
</dbReference>
<comment type="caution">
    <text evidence="1">The sequence shown here is derived from an EMBL/GenBank/DDBJ whole genome shotgun (WGS) entry which is preliminary data.</text>
</comment>
<dbReference type="Proteomes" id="UP000275408">
    <property type="component" value="Unassembled WGS sequence"/>
</dbReference>
<accession>A0A3M6TYM7</accession>